<dbReference type="AlphaFoldDB" id="A0A1H1STJ0"/>
<proteinExistence type="predicted"/>
<accession>A0A1H1STJ0</accession>
<protein>
    <recommendedName>
        <fullName evidence="3">Asp23 family, cell envelope-related function</fullName>
    </recommendedName>
</protein>
<gene>
    <name evidence="1" type="ORF">SAMN04488539_1820</name>
</gene>
<organism evidence="1 2">
    <name type="scientific">Corynebacterium timonense</name>
    <dbReference type="NCBI Taxonomy" id="441500"/>
    <lineage>
        <taxon>Bacteria</taxon>
        <taxon>Bacillati</taxon>
        <taxon>Actinomycetota</taxon>
        <taxon>Actinomycetes</taxon>
        <taxon>Mycobacteriales</taxon>
        <taxon>Corynebacteriaceae</taxon>
        <taxon>Corynebacterium</taxon>
    </lineage>
</organism>
<evidence type="ECO:0000313" key="1">
    <source>
        <dbReference type="EMBL" id="SDS51284.1"/>
    </source>
</evidence>
<keyword evidence="2" id="KW-1185">Reference proteome</keyword>
<sequence length="107" mass="11142">MPAPAVTIEEASAAREAALAVAGVAGLDRGRFGEVCLLFPGGRVEGLRLARGSLEVHVVVDVAAARSLYDVADDVRSAVLSVTRLDSVDVIVTDALSRHLHTPIQGK</sequence>
<dbReference type="Proteomes" id="UP000182237">
    <property type="component" value="Chromosome I"/>
</dbReference>
<evidence type="ECO:0008006" key="3">
    <source>
        <dbReference type="Google" id="ProtNLM"/>
    </source>
</evidence>
<evidence type="ECO:0000313" key="2">
    <source>
        <dbReference type="Proteomes" id="UP000182237"/>
    </source>
</evidence>
<dbReference type="eggNOG" id="COG1302">
    <property type="taxonomic scope" value="Bacteria"/>
</dbReference>
<dbReference type="EMBL" id="LT629765">
    <property type="protein sequence ID" value="SDS51284.1"/>
    <property type="molecule type" value="Genomic_DNA"/>
</dbReference>
<dbReference type="STRING" id="1203190.GCA_000312345_01099"/>
<name>A0A1H1STJ0_9CORY</name>
<reference evidence="1 2" key="1">
    <citation type="submission" date="2016-10" db="EMBL/GenBank/DDBJ databases">
        <authorList>
            <person name="de Groot N.N."/>
        </authorList>
    </citation>
    <scope>NUCLEOTIDE SEQUENCE [LARGE SCALE GENOMIC DNA]</scope>
    <source>
        <strain evidence="1 2">DSM 45434</strain>
    </source>
</reference>
<dbReference type="RefSeq" id="WP_019193934.1">
    <property type="nucleotide sequence ID" value="NZ_LT629765.1"/>
</dbReference>